<dbReference type="AlphaFoldDB" id="A0A8G1VN38"/>
<keyword evidence="3" id="KW-1185">Reference proteome</keyword>
<reference evidence="2 3" key="1">
    <citation type="submission" date="2018-02" db="EMBL/GenBank/DDBJ databases">
        <title>The genomes of Aspergillus section Nigri reveals drivers in fungal speciation.</title>
        <authorList>
            <consortium name="DOE Joint Genome Institute"/>
            <person name="Vesth T.C."/>
            <person name="Nybo J."/>
            <person name="Theobald S."/>
            <person name="Brandl J."/>
            <person name="Frisvad J.C."/>
            <person name="Nielsen K.F."/>
            <person name="Lyhne E.K."/>
            <person name="Kogle M.E."/>
            <person name="Kuo A."/>
            <person name="Riley R."/>
            <person name="Clum A."/>
            <person name="Nolan M."/>
            <person name="Lipzen A."/>
            <person name="Salamov A."/>
            <person name="Henrissat B."/>
            <person name="Wiebenga A."/>
            <person name="De vries R.P."/>
            <person name="Grigoriev I.V."/>
            <person name="Mortensen U.H."/>
            <person name="Andersen M.R."/>
            <person name="Baker S.E."/>
        </authorList>
    </citation>
    <scope>NUCLEOTIDE SEQUENCE [LARGE SCALE GENOMIC DNA]</scope>
    <source>
        <strain evidence="2 3">CBS 112811</strain>
    </source>
</reference>
<protein>
    <submittedName>
        <fullName evidence="2">Uncharacterized protein</fullName>
    </submittedName>
</protein>
<dbReference type="RefSeq" id="XP_025517416.1">
    <property type="nucleotide sequence ID" value="XM_025664964.1"/>
</dbReference>
<sequence>MYWTNEANAKLFVGVLEQMRGKLKLDYERLATHMGSDCTACAIEQQITKLKRQANNSSPTKSTAGSSGNKSTLTTTPSSIPKKRQPDIACIFHKRSAKKTKLDDKDAPVSPFKLVTVKRDIEPDVVFVKTETKSMVMEKFKEERSWLIPGQYLSVKYWALG</sequence>
<dbReference type="Proteomes" id="UP000249526">
    <property type="component" value="Unassembled WGS sequence"/>
</dbReference>
<evidence type="ECO:0000256" key="1">
    <source>
        <dbReference type="SAM" id="MobiDB-lite"/>
    </source>
</evidence>
<dbReference type="EMBL" id="KZ825058">
    <property type="protein sequence ID" value="RAH59494.1"/>
    <property type="molecule type" value="Genomic_DNA"/>
</dbReference>
<accession>A0A8G1VN38</accession>
<evidence type="ECO:0000313" key="3">
    <source>
        <dbReference type="Proteomes" id="UP000249526"/>
    </source>
</evidence>
<name>A0A8G1VN38_9EURO</name>
<organism evidence="2 3">
    <name type="scientific">Aspergillus piperis CBS 112811</name>
    <dbReference type="NCBI Taxonomy" id="1448313"/>
    <lineage>
        <taxon>Eukaryota</taxon>
        <taxon>Fungi</taxon>
        <taxon>Dikarya</taxon>
        <taxon>Ascomycota</taxon>
        <taxon>Pezizomycotina</taxon>
        <taxon>Eurotiomycetes</taxon>
        <taxon>Eurotiomycetidae</taxon>
        <taxon>Eurotiales</taxon>
        <taxon>Aspergillaceae</taxon>
        <taxon>Aspergillus</taxon>
        <taxon>Aspergillus subgen. Circumdati</taxon>
    </lineage>
</organism>
<dbReference type="GeneID" id="37168366"/>
<gene>
    <name evidence="2" type="ORF">BO85DRAFT_518313</name>
</gene>
<feature type="compositionally biased region" description="Polar residues" evidence="1">
    <location>
        <begin position="52"/>
        <end position="79"/>
    </location>
</feature>
<feature type="region of interest" description="Disordered" evidence="1">
    <location>
        <begin position="52"/>
        <end position="87"/>
    </location>
</feature>
<evidence type="ECO:0000313" key="2">
    <source>
        <dbReference type="EMBL" id="RAH59494.1"/>
    </source>
</evidence>
<proteinExistence type="predicted"/>